<evidence type="ECO:0000313" key="2">
    <source>
        <dbReference type="Proteomes" id="UP000054770"/>
    </source>
</evidence>
<dbReference type="EMBL" id="FCON02000037">
    <property type="protein sequence ID" value="SAL65150.1"/>
    <property type="molecule type" value="Genomic_DNA"/>
</dbReference>
<organism evidence="1 2">
    <name type="scientific">Caballeronia choica</name>
    <dbReference type="NCBI Taxonomy" id="326476"/>
    <lineage>
        <taxon>Bacteria</taxon>
        <taxon>Pseudomonadati</taxon>
        <taxon>Pseudomonadota</taxon>
        <taxon>Betaproteobacteria</taxon>
        <taxon>Burkholderiales</taxon>
        <taxon>Burkholderiaceae</taxon>
        <taxon>Caballeronia</taxon>
    </lineage>
</organism>
<comment type="caution">
    <text evidence="1">The sequence shown here is derived from an EMBL/GenBank/DDBJ whole genome shotgun (WGS) entry which is preliminary data.</text>
</comment>
<proteinExistence type="predicted"/>
<dbReference type="Proteomes" id="UP000054770">
    <property type="component" value="Unassembled WGS sequence"/>
</dbReference>
<dbReference type="AlphaFoldDB" id="A0A158JA26"/>
<accession>A0A158JA26</accession>
<reference evidence="1" key="1">
    <citation type="submission" date="2016-01" db="EMBL/GenBank/DDBJ databases">
        <authorList>
            <person name="Peeters C."/>
        </authorList>
    </citation>
    <scope>NUCLEOTIDE SEQUENCE [LARGE SCALE GENOMIC DNA]</scope>
    <source>
        <strain evidence="1">LMG 22940</strain>
    </source>
</reference>
<sequence>MKTQYLITRYDPDTQQVKQFWLSEDAINASRLRPFFQFPVGPDAPLDDELAHRVGGTVLMSLVSQYPELRALARITNGAGQNLMDLTAGGKKSPFES</sequence>
<dbReference type="RefSeq" id="WP_087645687.1">
    <property type="nucleotide sequence ID" value="NZ_FCON02000037.1"/>
</dbReference>
<dbReference type="OrthoDB" id="9101509at2"/>
<keyword evidence="2" id="KW-1185">Reference proteome</keyword>
<name>A0A158JA26_9BURK</name>
<gene>
    <name evidence="1" type="ORF">AWB68_03586</name>
</gene>
<protein>
    <submittedName>
        <fullName evidence="1">Uncharacterized protein</fullName>
    </submittedName>
</protein>
<evidence type="ECO:0000313" key="1">
    <source>
        <dbReference type="EMBL" id="SAL65150.1"/>
    </source>
</evidence>